<evidence type="ECO:0008006" key="6">
    <source>
        <dbReference type="Google" id="ProtNLM"/>
    </source>
</evidence>
<dbReference type="EMBL" id="JBHTAJ010000011">
    <property type="protein sequence ID" value="MFC7179452.1"/>
    <property type="molecule type" value="Genomic_DNA"/>
</dbReference>
<evidence type="ECO:0000313" key="5">
    <source>
        <dbReference type="Proteomes" id="UP001596435"/>
    </source>
</evidence>
<feature type="transmembrane region" description="Helical" evidence="3">
    <location>
        <begin position="20"/>
        <end position="40"/>
    </location>
</feature>
<feature type="transmembrane region" description="Helical" evidence="3">
    <location>
        <begin position="188"/>
        <end position="208"/>
    </location>
</feature>
<evidence type="ECO:0000313" key="4">
    <source>
        <dbReference type="EMBL" id="MFC7179452.1"/>
    </source>
</evidence>
<name>A0ABW2FSS4_9ACTN</name>
<dbReference type="Gene3D" id="3.40.50.12580">
    <property type="match status" value="1"/>
</dbReference>
<feature type="transmembrane region" description="Helical" evidence="3">
    <location>
        <begin position="46"/>
        <end position="64"/>
    </location>
</feature>
<keyword evidence="5" id="KW-1185">Reference proteome</keyword>
<feature type="coiled-coil region" evidence="1">
    <location>
        <begin position="489"/>
        <end position="516"/>
    </location>
</feature>
<evidence type="ECO:0000256" key="2">
    <source>
        <dbReference type="SAM" id="MobiDB-lite"/>
    </source>
</evidence>
<feature type="transmembrane region" description="Helical" evidence="3">
    <location>
        <begin position="84"/>
        <end position="100"/>
    </location>
</feature>
<feature type="region of interest" description="Disordered" evidence="2">
    <location>
        <begin position="676"/>
        <end position="698"/>
    </location>
</feature>
<accession>A0ABW2FSS4</accession>
<keyword evidence="3" id="KW-0812">Transmembrane</keyword>
<feature type="transmembrane region" description="Helical" evidence="3">
    <location>
        <begin position="106"/>
        <end position="126"/>
    </location>
</feature>
<protein>
    <recommendedName>
        <fullName evidence="6">Integral membrane protein</fullName>
    </recommendedName>
</protein>
<keyword evidence="3" id="KW-0472">Membrane</keyword>
<keyword evidence="3" id="KW-1133">Transmembrane helix</keyword>
<dbReference type="RefSeq" id="WP_345707675.1">
    <property type="nucleotide sequence ID" value="NZ_BAABKV010000001.1"/>
</dbReference>
<reference evidence="5" key="1">
    <citation type="journal article" date="2019" name="Int. J. Syst. Evol. Microbiol.">
        <title>The Global Catalogue of Microorganisms (GCM) 10K type strain sequencing project: providing services to taxonomists for standard genome sequencing and annotation.</title>
        <authorList>
            <consortium name="The Broad Institute Genomics Platform"/>
            <consortium name="The Broad Institute Genome Sequencing Center for Infectious Disease"/>
            <person name="Wu L."/>
            <person name="Ma J."/>
        </authorList>
    </citation>
    <scope>NUCLEOTIDE SEQUENCE [LARGE SCALE GENOMIC DNA]</scope>
    <source>
        <strain evidence="5">CGMCC 1.12859</strain>
    </source>
</reference>
<evidence type="ECO:0000256" key="1">
    <source>
        <dbReference type="SAM" id="Coils"/>
    </source>
</evidence>
<comment type="caution">
    <text evidence="4">The sequence shown here is derived from an EMBL/GenBank/DDBJ whole genome shotgun (WGS) entry which is preliminary data.</text>
</comment>
<dbReference type="InterPro" id="IPR043148">
    <property type="entry name" value="TagF_C"/>
</dbReference>
<evidence type="ECO:0000256" key="3">
    <source>
        <dbReference type="SAM" id="Phobius"/>
    </source>
</evidence>
<gene>
    <name evidence="4" type="ORF">ACFQMG_07730</name>
</gene>
<keyword evidence="1" id="KW-0175">Coiled coil</keyword>
<organism evidence="4 5">
    <name type="scientific">Kitasatospora paranensis</name>
    <dbReference type="NCBI Taxonomy" id="258053"/>
    <lineage>
        <taxon>Bacteria</taxon>
        <taxon>Bacillati</taxon>
        <taxon>Actinomycetota</taxon>
        <taxon>Actinomycetes</taxon>
        <taxon>Kitasatosporales</taxon>
        <taxon>Streptomycetaceae</taxon>
        <taxon>Kitasatospora</taxon>
    </lineage>
</organism>
<sequence>MRFRAAQATQLKRRANATRLRGLAVALGMTAALAGLLLTALRPEPVLFVVVGIASYLAELYLHLNEPLMMRRLGQLRAGVTLRSVLRTALLLVLMARMGLTDDAAYLQAAVLVPVLLILQTAYSAVSAGIRRNRTLPVVTRNIPLDGLPVSNTPPLRLLRKPGQRLLHQELTVLVGAAVALATQDRFWIPVGLLAAALSALLTTVQLVPSLRRALRFPSREAVLAHVDHWLGDYRPDVVLYFTGSKDSAYQGNMWLESLADLARRGHRPMVVMRERGLVRSLDPTTVPVLCVPSATHLMNMELGSVRLALYPANVGKNIHFLRIPKVTHVFIGHGDSDKLASVNPFSKVYDEVWVAGRAGRDRYALADVGVRDDEIVEVGRPQLDALTTRPAVTTGPIPTVLYAPTWEGWTDDPGNTSLLLAGENIVRRLLAGDEPVRVVYKPHPFTGIRDPKARGVHERILRMIARANETRAGQDRWREAAAADAAARAHARAEEQRLTEEITRIQSELADEELDDAQLSRDSGHPDGRLSARLAEARAAHVRVYWQARGAWEHLVVEAGGPHLYDCFDQADLLISDISSVVSDFICTLKPYVLTDTAELGVEEFRAQNTAARAAYILDSGATGMPKLVRMLTRPEMDVLRPHRLDLREYLLGPGSQASAERFAEASRLGIARAAGKAEPPAAPDGAEHLPLVTQGM</sequence>
<dbReference type="Proteomes" id="UP001596435">
    <property type="component" value="Unassembled WGS sequence"/>
</dbReference>
<proteinExistence type="predicted"/>